<evidence type="ECO:0000313" key="4">
    <source>
        <dbReference type="Proteomes" id="UP000179164"/>
    </source>
</evidence>
<feature type="region of interest" description="Disordered" evidence="1">
    <location>
        <begin position="111"/>
        <end position="156"/>
    </location>
</feature>
<protein>
    <submittedName>
        <fullName evidence="3">Uncharacterized protein</fullName>
    </submittedName>
</protein>
<evidence type="ECO:0000256" key="1">
    <source>
        <dbReference type="SAM" id="MobiDB-lite"/>
    </source>
</evidence>
<keyword evidence="2" id="KW-1133">Transmembrane helix</keyword>
<comment type="caution">
    <text evidence="3">The sequence shown here is derived from an EMBL/GenBank/DDBJ whole genome shotgun (WGS) entry which is preliminary data.</text>
</comment>
<feature type="region of interest" description="Disordered" evidence="1">
    <location>
        <begin position="1"/>
        <end position="27"/>
    </location>
</feature>
<reference evidence="3 4" key="1">
    <citation type="journal article" date="2016" name="Nat. Commun.">
        <title>Thousands of microbial genomes shed light on interconnected biogeochemical processes in an aquifer system.</title>
        <authorList>
            <person name="Anantharaman K."/>
            <person name="Brown C.T."/>
            <person name="Hug L.A."/>
            <person name="Sharon I."/>
            <person name="Castelle C.J."/>
            <person name="Probst A.J."/>
            <person name="Thomas B.C."/>
            <person name="Singh A."/>
            <person name="Wilkins M.J."/>
            <person name="Karaoz U."/>
            <person name="Brodie E.L."/>
            <person name="Williams K.H."/>
            <person name="Hubbard S.S."/>
            <person name="Banfield J.F."/>
        </authorList>
    </citation>
    <scope>NUCLEOTIDE SEQUENCE [LARGE SCALE GENOMIC DNA]</scope>
</reference>
<sequence>MSSAFFRNETEEERSSSYSSKGYQKPKLPPQSQVVFGLILVVGLAAIVFGAIGIGQVLKSPFSNSQQTNISLDINAFALSNTTVDTSNLRSKDTDNDGLNDYDELYIHRTSPYLTDSDSDSTSDKDEVSAGKDPNCPEGQNCFRPSVNTNTGTTVAPTDTVTLDQLREALRNAGAPENIIQGLSDAELLEVYNDIVVEQGGEPVTLNEATNNGSTNTNNLNLLSPTTVNVNELQTLSADQIRSFLIASGVDSKVVEQVDDEALRLIFQQALAEQTGSQ</sequence>
<keyword evidence="2" id="KW-0472">Membrane</keyword>
<feature type="compositionally biased region" description="Low complexity" evidence="1">
    <location>
        <begin position="147"/>
        <end position="156"/>
    </location>
</feature>
<proteinExistence type="predicted"/>
<name>A0A1G2B736_9BACT</name>
<dbReference type="Proteomes" id="UP000179164">
    <property type="component" value="Unassembled WGS sequence"/>
</dbReference>
<evidence type="ECO:0000256" key="2">
    <source>
        <dbReference type="SAM" id="Phobius"/>
    </source>
</evidence>
<evidence type="ECO:0000313" key="3">
    <source>
        <dbReference type="EMBL" id="OGY84805.1"/>
    </source>
</evidence>
<gene>
    <name evidence="3" type="ORF">A2898_03760</name>
</gene>
<keyword evidence="2" id="KW-0812">Transmembrane</keyword>
<dbReference type="EMBL" id="MHKE01000004">
    <property type="protein sequence ID" value="OGY84805.1"/>
    <property type="molecule type" value="Genomic_DNA"/>
</dbReference>
<dbReference type="AlphaFoldDB" id="A0A1G2B736"/>
<accession>A0A1G2B736</accession>
<dbReference type="STRING" id="1798543.A2898_03760"/>
<organism evidence="3 4">
    <name type="scientific">Candidatus Kerfeldbacteria bacterium RIFCSPLOWO2_01_FULL_48_11</name>
    <dbReference type="NCBI Taxonomy" id="1798543"/>
    <lineage>
        <taxon>Bacteria</taxon>
        <taxon>Candidatus Kerfeldiibacteriota</taxon>
    </lineage>
</organism>
<feature type="transmembrane region" description="Helical" evidence="2">
    <location>
        <begin position="34"/>
        <end position="58"/>
    </location>
</feature>